<gene>
    <name evidence="2" type="ORF">GCM10010201_29400</name>
</gene>
<evidence type="ECO:0000313" key="2">
    <source>
        <dbReference type="EMBL" id="GAA2528503.1"/>
    </source>
</evidence>
<evidence type="ECO:0000313" key="3">
    <source>
        <dbReference type="Proteomes" id="UP001499978"/>
    </source>
</evidence>
<comment type="caution">
    <text evidence="2">The sequence shown here is derived from an EMBL/GenBank/DDBJ whole genome shotgun (WGS) entry which is preliminary data.</text>
</comment>
<keyword evidence="3" id="KW-1185">Reference proteome</keyword>
<organism evidence="2 3">
    <name type="scientific">Pilimelia columellifera subsp. columellifera</name>
    <dbReference type="NCBI Taxonomy" id="706583"/>
    <lineage>
        <taxon>Bacteria</taxon>
        <taxon>Bacillati</taxon>
        <taxon>Actinomycetota</taxon>
        <taxon>Actinomycetes</taxon>
        <taxon>Micromonosporales</taxon>
        <taxon>Micromonosporaceae</taxon>
        <taxon>Pilimelia</taxon>
    </lineage>
</organism>
<name>A0ABP6B205_9ACTN</name>
<feature type="compositionally biased region" description="Pro residues" evidence="1">
    <location>
        <begin position="29"/>
        <end position="48"/>
    </location>
</feature>
<feature type="region of interest" description="Disordered" evidence="1">
    <location>
        <begin position="1"/>
        <end position="48"/>
    </location>
</feature>
<dbReference type="RefSeq" id="WP_344173414.1">
    <property type="nucleotide sequence ID" value="NZ_BAAARY010000015.1"/>
</dbReference>
<reference evidence="3" key="1">
    <citation type="journal article" date="2019" name="Int. J. Syst. Evol. Microbiol.">
        <title>The Global Catalogue of Microorganisms (GCM) 10K type strain sequencing project: providing services to taxonomists for standard genome sequencing and annotation.</title>
        <authorList>
            <consortium name="The Broad Institute Genomics Platform"/>
            <consortium name="The Broad Institute Genome Sequencing Center for Infectious Disease"/>
            <person name="Wu L."/>
            <person name="Ma J."/>
        </authorList>
    </citation>
    <scope>NUCLEOTIDE SEQUENCE [LARGE SCALE GENOMIC DNA]</scope>
    <source>
        <strain evidence="3">JCM 3367</strain>
    </source>
</reference>
<protein>
    <submittedName>
        <fullName evidence="2">Uncharacterized protein</fullName>
    </submittedName>
</protein>
<accession>A0ABP6B205</accession>
<proteinExistence type="predicted"/>
<dbReference type="Proteomes" id="UP001499978">
    <property type="component" value="Unassembled WGS sequence"/>
</dbReference>
<sequence length="189" mass="19620">MTAAGTEGEPTPEHCPAYHPSPAGQWASPSPPPPPPGPGVAPPFPAPPGEGGSARLGLGLGIAGAALLLCCGAGLAACVGLTVTGASAINEQGRAAVGDYLGSLRDGEYEDAYEAQCESERDRETAAEFARRQAAESRIRRYEVEDIDITGELAAPVEVTYVDGRSETLRFRLEQDGETGKLRVCGVDR</sequence>
<dbReference type="EMBL" id="BAAARY010000015">
    <property type="protein sequence ID" value="GAA2528503.1"/>
    <property type="molecule type" value="Genomic_DNA"/>
</dbReference>
<evidence type="ECO:0000256" key="1">
    <source>
        <dbReference type="SAM" id="MobiDB-lite"/>
    </source>
</evidence>